<dbReference type="PANTHER" id="PTHR33992:SF1">
    <property type="entry name" value="RIBONUCLEASE P PROTEIN COMPONENT"/>
    <property type="match status" value="1"/>
</dbReference>
<comment type="catalytic activity">
    <reaction evidence="7">
        <text>Endonucleolytic cleavage of RNA, removing 5'-extranucleotides from tRNA precursor.</text>
        <dbReference type="EC" id="3.1.26.5"/>
    </reaction>
</comment>
<dbReference type="SUPFAM" id="SSF54211">
    <property type="entry name" value="Ribosomal protein S5 domain 2-like"/>
    <property type="match status" value="1"/>
</dbReference>
<dbReference type="NCBIfam" id="TIGR00188">
    <property type="entry name" value="rnpA"/>
    <property type="match status" value="1"/>
</dbReference>
<protein>
    <recommendedName>
        <fullName evidence="7 8">Ribonuclease P protein component</fullName>
        <shortName evidence="7">RNase P protein</shortName>
        <shortName evidence="7">RNaseP protein</shortName>
        <ecNumber evidence="7 8">3.1.26.5</ecNumber>
    </recommendedName>
    <alternativeName>
        <fullName evidence="7">Protein C5</fullName>
    </alternativeName>
</protein>
<accession>A0A318S8H4</accession>
<keyword evidence="5 7" id="KW-0378">Hydrolase</keyword>
<dbReference type="GO" id="GO:0000049">
    <property type="term" value="F:tRNA binding"/>
    <property type="evidence" value="ECO:0007669"/>
    <property type="project" value="UniProtKB-UniRule"/>
</dbReference>
<evidence type="ECO:0000256" key="3">
    <source>
        <dbReference type="ARBA" id="ARBA00022722"/>
    </source>
</evidence>
<evidence type="ECO:0000256" key="9">
    <source>
        <dbReference type="SAM" id="MobiDB-lite"/>
    </source>
</evidence>
<dbReference type="OrthoDB" id="72156at2"/>
<evidence type="ECO:0000313" key="10">
    <source>
        <dbReference type="EMBL" id="PYE55337.1"/>
    </source>
</evidence>
<dbReference type="EC" id="3.1.26.5" evidence="7 8"/>
<comment type="caution">
    <text evidence="10">The sequence shown here is derived from an EMBL/GenBank/DDBJ whole genome shotgun (WGS) entry which is preliminary data.</text>
</comment>
<proteinExistence type="inferred from homology"/>
<evidence type="ECO:0000313" key="11">
    <source>
        <dbReference type="Proteomes" id="UP000248326"/>
    </source>
</evidence>
<dbReference type="GO" id="GO:0004526">
    <property type="term" value="F:ribonuclease P activity"/>
    <property type="evidence" value="ECO:0007669"/>
    <property type="project" value="UniProtKB-UniRule"/>
</dbReference>
<keyword evidence="11" id="KW-1185">Reference proteome</keyword>
<evidence type="ECO:0000256" key="5">
    <source>
        <dbReference type="ARBA" id="ARBA00022801"/>
    </source>
</evidence>
<dbReference type="InterPro" id="IPR020568">
    <property type="entry name" value="Ribosomal_Su5_D2-typ_SF"/>
</dbReference>
<evidence type="ECO:0000256" key="1">
    <source>
        <dbReference type="ARBA" id="ARBA00002663"/>
    </source>
</evidence>
<dbReference type="AlphaFoldDB" id="A0A318S8H4"/>
<reference evidence="10 11" key="1">
    <citation type="submission" date="2018-06" db="EMBL/GenBank/DDBJ databases">
        <title>Genomic Encyclopedia of Type Strains, Phase IV (KMG-IV): sequencing the most valuable type-strain genomes for metagenomic binning, comparative biology and taxonomic classification.</title>
        <authorList>
            <person name="Goeker M."/>
        </authorList>
    </citation>
    <scope>NUCLEOTIDE SEQUENCE [LARGE SCALE GENOMIC DNA]</scope>
    <source>
        <strain evidence="10 11">DSM 18048</strain>
    </source>
</reference>
<dbReference type="EMBL" id="QJSX01000003">
    <property type="protein sequence ID" value="PYE55337.1"/>
    <property type="molecule type" value="Genomic_DNA"/>
</dbReference>
<dbReference type="GO" id="GO:0030677">
    <property type="term" value="C:ribonuclease P complex"/>
    <property type="evidence" value="ECO:0007669"/>
    <property type="project" value="TreeGrafter"/>
</dbReference>
<dbReference type="HAMAP" id="MF_00227">
    <property type="entry name" value="RNase_P"/>
    <property type="match status" value="1"/>
</dbReference>
<comment type="subunit">
    <text evidence="7">Consists of a catalytic RNA component (M1 or rnpB) and a protein subunit.</text>
</comment>
<keyword evidence="2 7" id="KW-0819">tRNA processing</keyword>
<keyword evidence="3 7" id="KW-0540">Nuclease</keyword>
<evidence type="ECO:0000256" key="4">
    <source>
        <dbReference type="ARBA" id="ARBA00022759"/>
    </source>
</evidence>
<dbReference type="PANTHER" id="PTHR33992">
    <property type="entry name" value="RIBONUCLEASE P PROTEIN COMPONENT"/>
    <property type="match status" value="1"/>
</dbReference>
<dbReference type="GO" id="GO:0001682">
    <property type="term" value="P:tRNA 5'-leader removal"/>
    <property type="evidence" value="ECO:0007669"/>
    <property type="project" value="UniProtKB-UniRule"/>
</dbReference>
<organism evidence="10 11">
    <name type="scientific">Deinococcus yavapaiensis KR-236</name>
    <dbReference type="NCBI Taxonomy" id="694435"/>
    <lineage>
        <taxon>Bacteria</taxon>
        <taxon>Thermotogati</taxon>
        <taxon>Deinococcota</taxon>
        <taxon>Deinococci</taxon>
        <taxon>Deinococcales</taxon>
        <taxon>Deinococcaceae</taxon>
        <taxon>Deinococcus</taxon>
    </lineage>
</organism>
<dbReference type="GO" id="GO:0042781">
    <property type="term" value="F:3'-tRNA processing endoribonuclease activity"/>
    <property type="evidence" value="ECO:0007669"/>
    <property type="project" value="TreeGrafter"/>
</dbReference>
<evidence type="ECO:0000256" key="7">
    <source>
        <dbReference type="HAMAP-Rule" id="MF_00227"/>
    </source>
</evidence>
<dbReference type="Gene3D" id="3.30.230.10">
    <property type="match status" value="1"/>
</dbReference>
<dbReference type="Proteomes" id="UP000248326">
    <property type="component" value="Unassembled WGS sequence"/>
</dbReference>
<dbReference type="Pfam" id="PF00825">
    <property type="entry name" value="Ribonuclease_P"/>
    <property type="match status" value="1"/>
</dbReference>
<evidence type="ECO:0000256" key="8">
    <source>
        <dbReference type="NCBIfam" id="TIGR00188"/>
    </source>
</evidence>
<dbReference type="PROSITE" id="PS00648">
    <property type="entry name" value="RIBONUCLEASE_P"/>
    <property type="match status" value="1"/>
</dbReference>
<keyword evidence="4 7" id="KW-0255">Endonuclease</keyword>
<sequence length="125" mass="14500">MTTPEAKKPKRRRSGGLTSLKGEREFRQVRKGKTVRTRLFTLRALPYRPRHGEAWKPMTVVGIVVSKKTLKLAVDRNRARRRVREALRRLQLPACRVILQPTPDVLTANFEELRAQLREAFDKAT</sequence>
<gene>
    <name evidence="7" type="primary">rnpA</name>
    <name evidence="10" type="ORF">DES52_103170</name>
</gene>
<dbReference type="InterPro" id="IPR000100">
    <property type="entry name" value="RNase_P"/>
</dbReference>
<keyword evidence="6 7" id="KW-0694">RNA-binding</keyword>
<evidence type="ECO:0000256" key="6">
    <source>
        <dbReference type="ARBA" id="ARBA00022884"/>
    </source>
</evidence>
<comment type="similarity">
    <text evidence="7">Belongs to the RnpA family.</text>
</comment>
<feature type="region of interest" description="Disordered" evidence="9">
    <location>
        <begin position="1"/>
        <end position="24"/>
    </location>
</feature>
<dbReference type="InterPro" id="IPR014721">
    <property type="entry name" value="Ribsml_uS5_D2-typ_fold_subgr"/>
</dbReference>
<dbReference type="InterPro" id="IPR020539">
    <property type="entry name" value="RNase_P_CS"/>
</dbReference>
<name>A0A318S8H4_9DEIO</name>
<evidence type="ECO:0000256" key="2">
    <source>
        <dbReference type="ARBA" id="ARBA00022694"/>
    </source>
</evidence>
<comment type="function">
    <text evidence="1 7">RNaseP catalyzes the removal of the 5'-leader sequence from pre-tRNA to produce the mature 5'-terminus. It can also cleave other RNA substrates such as 4.5S RNA. The protein component plays an auxiliary but essential role in vivo by binding to the 5'-leader sequence and broadening the substrate specificity of the ribozyme.</text>
</comment>
<dbReference type="RefSeq" id="WP_110885690.1">
    <property type="nucleotide sequence ID" value="NZ_QJSX01000003.1"/>
</dbReference>